<evidence type="ECO:0000256" key="1">
    <source>
        <dbReference type="ARBA" id="ARBA00004382"/>
    </source>
</evidence>
<dbReference type="Pfam" id="PF13624">
    <property type="entry name" value="SurA_N_3"/>
    <property type="match status" value="1"/>
</dbReference>
<evidence type="ECO:0000256" key="6">
    <source>
        <dbReference type="ARBA" id="ARBA00022989"/>
    </source>
</evidence>
<evidence type="ECO:0000256" key="14">
    <source>
        <dbReference type="PROSITE-ProRule" id="PRU00278"/>
    </source>
</evidence>
<dbReference type="InterPro" id="IPR027304">
    <property type="entry name" value="Trigger_fact/SurA_dom_sf"/>
</dbReference>
<comment type="similarity">
    <text evidence="11">Belongs to the PpiD chaperone family.</text>
</comment>
<dbReference type="PANTHER" id="PTHR47529">
    <property type="entry name" value="PEPTIDYL-PROLYL CIS-TRANS ISOMERASE D"/>
    <property type="match status" value="1"/>
</dbReference>
<dbReference type="GO" id="GO:0005886">
    <property type="term" value="C:plasma membrane"/>
    <property type="evidence" value="ECO:0007669"/>
    <property type="project" value="UniProtKB-SubCell"/>
</dbReference>
<dbReference type="Pfam" id="PF13145">
    <property type="entry name" value="Rotamase_2"/>
    <property type="match status" value="1"/>
</dbReference>
<dbReference type="AlphaFoldDB" id="A0A437N1L8"/>
<keyword evidence="18" id="KW-1185">Reference proteome</keyword>
<comment type="caution">
    <text evidence="17">The sequence shown here is derived from an EMBL/GenBank/DDBJ whole genome shotgun (WGS) entry which is preliminary data.</text>
</comment>
<dbReference type="PANTHER" id="PTHR47529:SF1">
    <property type="entry name" value="PERIPLASMIC CHAPERONE PPID"/>
    <property type="match status" value="1"/>
</dbReference>
<dbReference type="EMBL" id="SACO01000012">
    <property type="protein sequence ID" value="RVU03803.1"/>
    <property type="molecule type" value="Genomic_DNA"/>
</dbReference>
<dbReference type="SUPFAM" id="SSF54534">
    <property type="entry name" value="FKBP-like"/>
    <property type="match status" value="1"/>
</dbReference>
<keyword evidence="6" id="KW-1133">Transmembrane helix</keyword>
<evidence type="ECO:0000256" key="11">
    <source>
        <dbReference type="ARBA" id="ARBA00038408"/>
    </source>
</evidence>
<evidence type="ECO:0000256" key="9">
    <source>
        <dbReference type="ARBA" id="ARBA00030642"/>
    </source>
</evidence>
<evidence type="ECO:0000313" key="17">
    <source>
        <dbReference type="EMBL" id="RVU03803.1"/>
    </source>
</evidence>
<keyword evidence="8" id="KW-0143">Chaperone</keyword>
<dbReference type="GO" id="GO:0003755">
    <property type="term" value="F:peptidyl-prolyl cis-trans isomerase activity"/>
    <property type="evidence" value="ECO:0007669"/>
    <property type="project" value="UniProtKB-KW"/>
</dbReference>
<name>A0A437N1L8_9SPHN</name>
<keyword evidence="4" id="KW-0997">Cell inner membrane</keyword>
<sequence>MLQFFRKFFKSSGGVFAALALIVMLAMAFAAGDVAQLSNSVGLGGADRVASVDGTKIGTAQLIKQSQQALEIARNQAPGLTMKGFVAEGGVGQVLDQMIDAEAMMAFGKKNGIVAGKRLIDSELAKIPAFQGAGGQFDDATYRSLLAQRQLTDGEVRDSFARDLVSRQLLAPARFGADVPQAALIQYAGLLKEQRSGAISLLPSQAFAPKGEASAAEITAWYNNHKAAYTRPERRVIRYARFDESVVKNVAAPTEAEIAAKFNADKAKYAASESRKVTQLIVISESMAKDIAGAIAKGQSLEAAAKAKGLSAASLGLMTKDKLAMSSGPAVAEAAFAAKAGSVAGPAKGTLGWALVRVDSIDAKPARTLEQVKGEITTALAEDKRKAALAALTEKVNEDFDKSGALSDSAKELGLTLAETGAVTADGQVYGQAGQSVPADLLGVVKAAFSMEHEGQPQITELVAGKSFVIFDVSRIDAAAPAPLDQVKAQVIADIALDKGATAAKAAAMKLLAAGKKGADLAPQVAALGVTLPPVQPVTMSRQQIAAMGGRIPPALGLFFGMAKGTTKLLPIAGNKGWFVVQLKSVTTGAVDAKDPLLGQVAGELKQLAAREQGEALRHAIRAQVKVDRNEKSIQTVNAQLNGAN</sequence>
<evidence type="ECO:0000256" key="5">
    <source>
        <dbReference type="ARBA" id="ARBA00022692"/>
    </source>
</evidence>
<dbReference type="OrthoDB" id="9768393at2"/>
<evidence type="ECO:0000256" key="13">
    <source>
        <dbReference type="ARBA" id="ARBA00042775"/>
    </source>
</evidence>
<dbReference type="Proteomes" id="UP000282837">
    <property type="component" value="Unassembled WGS sequence"/>
</dbReference>
<dbReference type="InterPro" id="IPR000297">
    <property type="entry name" value="PPIase_PpiC"/>
</dbReference>
<dbReference type="SUPFAM" id="SSF109998">
    <property type="entry name" value="Triger factor/SurA peptide-binding domain-like"/>
    <property type="match status" value="1"/>
</dbReference>
<evidence type="ECO:0000313" key="18">
    <source>
        <dbReference type="Proteomes" id="UP000282837"/>
    </source>
</evidence>
<dbReference type="PROSITE" id="PS50198">
    <property type="entry name" value="PPIC_PPIASE_2"/>
    <property type="match status" value="1"/>
</dbReference>
<keyword evidence="15" id="KW-0732">Signal</keyword>
<evidence type="ECO:0000256" key="15">
    <source>
        <dbReference type="SAM" id="SignalP"/>
    </source>
</evidence>
<evidence type="ECO:0000259" key="16">
    <source>
        <dbReference type="PROSITE" id="PS50198"/>
    </source>
</evidence>
<keyword evidence="14" id="KW-0413">Isomerase</keyword>
<reference evidence="17 18" key="1">
    <citation type="submission" date="2019-01" db="EMBL/GenBank/DDBJ databases">
        <authorList>
            <person name="Chen W.-M."/>
        </authorList>
    </citation>
    <scope>NUCLEOTIDE SEQUENCE [LARGE SCALE GENOMIC DNA]</scope>
    <source>
        <strain evidence="17 18">FSY-9</strain>
    </source>
</reference>
<feature type="domain" description="PpiC" evidence="16">
    <location>
        <begin position="258"/>
        <end position="360"/>
    </location>
</feature>
<dbReference type="InterPro" id="IPR052029">
    <property type="entry name" value="PpiD_chaperone"/>
</dbReference>
<dbReference type="RefSeq" id="WP_127710826.1">
    <property type="nucleotide sequence ID" value="NZ_SACO01000012.1"/>
</dbReference>
<keyword evidence="14" id="KW-0697">Rotamase</keyword>
<dbReference type="InterPro" id="IPR046357">
    <property type="entry name" value="PPIase_dom_sf"/>
</dbReference>
<keyword evidence="5" id="KW-0812">Transmembrane</keyword>
<evidence type="ECO:0000256" key="10">
    <source>
        <dbReference type="ARBA" id="ARBA00031484"/>
    </source>
</evidence>
<organism evidence="17 18">
    <name type="scientific">Novosphingobium umbonatum</name>
    <dbReference type="NCBI Taxonomy" id="1908524"/>
    <lineage>
        <taxon>Bacteria</taxon>
        <taxon>Pseudomonadati</taxon>
        <taxon>Pseudomonadota</taxon>
        <taxon>Alphaproteobacteria</taxon>
        <taxon>Sphingomonadales</taxon>
        <taxon>Sphingomonadaceae</taxon>
        <taxon>Novosphingobium</taxon>
    </lineage>
</organism>
<feature type="signal peptide" evidence="15">
    <location>
        <begin position="1"/>
        <end position="30"/>
    </location>
</feature>
<evidence type="ECO:0000256" key="3">
    <source>
        <dbReference type="ARBA" id="ARBA00022475"/>
    </source>
</evidence>
<keyword evidence="3" id="KW-1003">Cell membrane</keyword>
<protein>
    <recommendedName>
        <fullName evidence="2">Parvulin-like PPIase</fullName>
    </recommendedName>
    <alternativeName>
        <fullName evidence="9">Peptidyl-prolyl cis-trans isomerase plp</fullName>
    </alternativeName>
    <alternativeName>
        <fullName evidence="12">Periplasmic chaperone PpiD</fullName>
    </alternativeName>
    <alternativeName>
        <fullName evidence="13">Periplasmic folding chaperone</fullName>
    </alternativeName>
    <alternativeName>
        <fullName evidence="10">Rotamase plp</fullName>
    </alternativeName>
</protein>
<evidence type="ECO:0000256" key="8">
    <source>
        <dbReference type="ARBA" id="ARBA00023186"/>
    </source>
</evidence>
<keyword evidence="7" id="KW-0472">Membrane</keyword>
<evidence type="ECO:0000256" key="2">
    <source>
        <dbReference type="ARBA" id="ARBA00018370"/>
    </source>
</evidence>
<proteinExistence type="inferred from homology"/>
<dbReference type="Gene3D" id="3.10.50.40">
    <property type="match status" value="1"/>
</dbReference>
<accession>A0A437N1L8</accession>
<gene>
    <name evidence="17" type="ORF">EOE18_14620</name>
</gene>
<feature type="chain" id="PRO_5019127034" description="Parvulin-like PPIase" evidence="15">
    <location>
        <begin position="31"/>
        <end position="645"/>
    </location>
</feature>
<evidence type="ECO:0000256" key="4">
    <source>
        <dbReference type="ARBA" id="ARBA00022519"/>
    </source>
</evidence>
<evidence type="ECO:0000256" key="12">
    <source>
        <dbReference type="ARBA" id="ARBA00040743"/>
    </source>
</evidence>
<evidence type="ECO:0000256" key="7">
    <source>
        <dbReference type="ARBA" id="ARBA00023136"/>
    </source>
</evidence>
<comment type="subcellular location">
    <subcellularLocation>
        <location evidence="1">Cell inner membrane</location>
        <topology evidence="1">Single-pass type II membrane protein</topology>
        <orientation evidence="1">Periplasmic side</orientation>
    </subcellularLocation>
</comment>